<keyword evidence="3" id="KW-1185">Reference proteome</keyword>
<name>A0ABX8WFF2_9HYPH</name>
<dbReference type="Proteomes" id="UP000825799">
    <property type="component" value="Chromosome"/>
</dbReference>
<evidence type="ECO:0000256" key="1">
    <source>
        <dbReference type="SAM" id="SignalP"/>
    </source>
</evidence>
<organism evidence="2 3">
    <name type="scientific">Devosia salina</name>
    <dbReference type="NCBI Taxonomy" id="2860336"/>
    <lineage>
        <taxon>Bacteria</taxon>
        <taxon>Pseudomonadati</taxon>
        <taxon>Pseudomonadota</taxon>
        <taxon>Alphaproteobacteria</taxon>
        <taxon>Hyphomicrobiales</taxon>
        <taxon>Devosiaceae</taxon>
        <taxon>Devosia</taxon>
    </lineage>
</organism>
<proteinExistence type="predicted"/>
<reference evidence="2 3" key="1">
    <citation type="submission" date="2021-08" db="EMBL/GenBank/DDBJ databases">
        <title>Devosia salina sp. nov., isolated from the South China Sea sediment.</title>
        <authorList>
            <person name="Zhou Z."/>
        </authorList>
    </citation>
    <scope>NUCLEOTIDE SEQUENCE [LARGE SCALE GENOMIC DNA]</scope>
    <source>
        <strain evidence="2 3">SCS-3</strain>
    </source>
</reference>
<sequence length="231" mass="24490">MRIAIGLALWGALTSFSLAQDGPERVLALYCYGGDGCQGFVTPFTYPEMDRLLNKLGTLEGEGFGKPVVFLRNNAGEAVDYVDMQRTPEEINILFGGRGEPPIISSFPDLGDIQPRDGKWSVTIGSGSAENCPPGVEGAMSGLRLAESGDIAFATPFDPGQALPDQSVNWLKIGPGHYRAVLPGSDAMFATYDLIVEAPERLSGTIRAVATAPGPTPCTITLPVAYQHAES</sequence>
<feature type="chain" id="PRO_5045895191" evidence="1">
    <location>
        <begin position="20"/>
        <end position="231"/>
    </location>
</feature>
<dbReference type="RefSeq" id="WP_220305191.1">
    <property type="nucleotide sequence ID" value="NZ_CP080590.1"/>
</dbReference>
<gene>
    <name evidence="2" type="ORF">K1X15_19470</name>
</gene>
<keyword evidence="1" id="KW-0732">Signal</keyword>
<protein>
    <submittedName>
        <fullName evidence="2">Uncharacterized protein</fullName>
    </submittedName>
</protein>
<accession>A0ABX8WFF2</accession>
<evidence type="ECO:0000313" key="3">
    <source>
        <dbReference type="Proteomes" id="UP000825799"/>
    </source>
</evidence>
<evidence type="ECO:0000313" key="2">
    <source>
        <dbReference type="EMBL" id="QYO76726.1"/>
    </source>
</evidence>
<dbReference type="EMBL" id="CP080590">
    <property type="protein sequence ID" value="QYO76726.1"/>
    <property type="molecule type" value="Genomic_DNA"/>
</dbReference>
<feature type="signal peptide" evidence="1">
    <location>
        <begin position="1"/>
        <end position="19"/>
    </location>
</feature>